<evidence type="ECO:0000313" key="4">
    <source>
        <dbReference type="EMBL" id="RVW48209.1"/>
    </source>
</evidence>
<feature type="repeat" description="PPR" evidence="3">
    <location>
        <begin position="145"/>
        <end position="179"/>
    </location>
</feature>
<keyword evidence="2" id="KW-0677">Repeat</keyword>
<comment type="similarity">
    <text evidence="1">Belongs to the PPR family. P subfamily.</text>
</comment>
<evidence type="ECO:0000313" key="5">
    <source>
        <dbReference type="Proteomes" id="UP000288805"/>
    </source>
</evidence>
<reference evidence="4 5" key="1">
    <citation type="journal article" date="2018" name="PLoS Genet.">
        <title>Population sequencing reveals clonal diversity and ancestral inbreeding in the grapevine cultivar Chardonnay.</title>
        <authorList>
            <person name="Roach M.J."/>
            <person name="Johnson D.L."/>
            <person name="Bohlmann J."/>
            <person name="van Vuuren H.J."/>
            <person name="Jones S.J."/>
            <person name="Pretorius I.S."/>
            <person name="Schmidt S.A."/>
            <person name="Borneman A.R."/>
        </authorList>
    </citation>
    <scope>NUCLEOTIDE SEQUENCE [LARGE SCALE GENOMIC DNA]</scope>
    <source>
        <strain evidence="5">cv. Chardonnay</strain>
        <tissue evidence="4">Leaf</tissue>
    </source>
</reference>
<accession>A0A438EKF5</accession>
<gene>
    <name evidence="4" type="primary">VvCHDh000452_1</name>
    <name evidence="4" type="ORF">CK203_084763</name>
</gene>
<dbReference type="InterPro" id="IPR011990">
    <property type="entry name" value="TPR-like_helical_dom_sf"/>
</dbReference>
<dbReference type="Pfam" id="PF13041">
    <property type="entry name" value="PPR_2"/>
    <property type="match status" value="1"/>
</dbReference>
<evidence type="ECO:0000256" key="1">
    <source>
        <dbReference type="ARBA" id="ARBA00007626"/>
    </source>
</evidence>
<dbReference type="Gene3D" id="1.25.40.10">
    <property type="entry name" value="Tetratricopeptide repeat domain"/>
    <property type="match status" value="1"/>
</dbReference>
<sequence>MAKRIHLSKFSIGSTLNKPQKSLLLPSCKPFCSLTEKQEPTSTNNSTTNLQGQVQEQARHEHIQKLQTLLQQGRTETARRLIRSMLLPKSPFSSPSHLYTLFSLSSTPMKPLFSDMLLSICSESKMVSESAELYMLMKNDGVFPSVASLNLFLESLVSTKRYEETLQLFSETVESGLRPDQFMYGKAIQAAVKLGDLKRATELMTCMKRGGVSPGVFVYNVVIGGLCKEKRVKDAEKLFDEMLDRRVAPNRITYNTLIDGIAKWNSWRRHLIFGSG</sequence>
<dbReference type="InterPro" id="IPR002885">
    <property type="entry name" value="PPR_rpt"/>
</dbReference>
<dbReference type="PROSITE" id="PS51375">
    <property type="entry name" value="PPR"/>
    <property type="match status" value="3"/>
</dbReference>
<dbReference type="PANTHER" id="PTHR47941">
    <property type="entry name" value="PENTATRICOPEPTIDE REPEAT-CONTAINING PROTEIN 3, MITOCHONDRIAL"/>
    <property type="match status" value="1"/>
</dbReference>
<dbReference type="Proteomes" id="UP000288805">
    <property type="component" value="Unassembled WGS sequence"/>
</dbReference>
<comment type="caution">
    <text evidence="4">The sequence shown here is derived from an EMBL/GenBank/DDBJ whole genome shotgun (WGS) entry which is preliminary data.</text>
</comment>
<dbReference type="NCBIfam" id="TIGR00756">
    <property type="entry name" value="PPR"/>
    <property type="match status" value="1"/>
</dbReference>
<evidence type="ECO:0000256" key="2">
    <source>
        <dbReference type="ARBA" id="ARBA00022737"/>
    </source>
</evidence>
<feature type="repeat" description="PPR" evidence="3">
    <location>
        <begin position="215"/>
        <end position="249"/>
    </location>
</feature>
<proteinExistence type="inferred from homology"/>
<name>A0A438EKF5_VITVI</name>
<evidence type="ECO:0000256" key="3">
    <source>
        <dbReference type="PROSITE-ProRule" id="PRU00708"/>
    </source>
</evidence>
<dbReference type="EMBL" id="QGNW01001256">
    <property type="protein sequence ID" value="RVW48209.1"/>
    <property type="molecule type" value="Genomic_DNA"/>
</dbReference>
<feature type="repeat" description="PPR" evidence="3">
    <location>
        <begin position="180"/>
        <end position="214"/>
    </location>
</feature>
<dbReference type="AlphaFoldDB" id="A0A438EKF5"/>
<dbReference type="Pfam" id="PF01535">
    <property type="entry name" value="PPR"/>
    <property type="match status" value="1"/>
</dbReference>
<protein>
    <submittedName>
        <fullName evidence="4">Pentatricopeptide repeat-containing protein, mitochondrial</fullName>
    </submittedName>
</protein>
<organism evidence="4 5">
    <name type="scientific">Vitis vinifera</name>
    <name type="common">Grape</name>
    <dbReference type="NCBI Taxonomy" id="29760"/>
    <lineage>
        <taxon>Eukaryota</taxon>
        <taxon>Viridiplantae</taxon>
        <taxon>Streptophyta</taxon>
        <taxon>Embryophyta</taxon>
        <taxon>Tracheophyta</taxon>
        <taxon>Spermatophyta</taxon>
        <taxon>Magnoliopsida</taxon>
        <taxon>eudicotyledons</taxon>
        <taxon>Gunneridae</taxon>
        <taxon>Pentapetalae</taxon>
        <taxon>rosids</taxon>
        <taxon>Vitales</taxon>
        <taxon>Vitaceae</taxon>
        <taxon>Viteae</taxon>
        <taxon>Vitis</taxon>
    </lineage>
</organism>